<keyword evidence="1" id="KW-0433">Leucine-rich repeat</keyword>
<evidence type="ECO:0000313" key="3">
    <source>
        <dbReference type="EMBL" id="CAI9773639.1"/>
    </source>
</evidence>
<gene>
    <name evidence="3" type="ORF">FPE_LOCUS21069</name>
</gene>
<dbReference type="PRINTS" id="PR00364">
    <property type="entry name" value="DISEASERSIST"/>
</dbReference>
<evidence type="ECO:0000259" key="2">
    <source>
        <dbReference type="Pfam" id="PF00931"/>
    </source>
</evidence>
<dbReference type="InterPro" id="IPR016024">
    <property type="entry name" value="ARM-type_fold"/>
</dbReference>
<dbReference type="InterPro" id="IPR042197">
    <property type="entry name" value="Apaf_helical"/>
</dbReference>
<dbReference type="Gene3D" id="1.25.10.10">
    <property type="entry name" value="Leucine-rich Repeat Variant"/>
    <property type="match status" value="2"/>
</dbReference>
<name>A0AAD1ZQ72_9LAMI</name>
<feature type="domain" description="NB-ARC" evidence="2">
    <location>
        <begin position="170"/>
        <end position="320"/>
    </location>
</feature>
<dbReference type="InterPro" id="IPR002182">
    <property type="entry name" value="NB-ARC"/>
</dbReference>
<evidence type="ECO:0000256" key="1">
    <source>
        <dbReference type="ARBA" id="ARBA00022614"/>
    </source>
</evidence>
<dbReference type="Proteomes" id="UP000834106">
    <property type="component" value="Chromosome 13"/>
</dbReference>
<dbReference type="InterPro" id="IPR027417">
    <property type="entry name" value="P-loop_NTPase"/>
</dbReference>
<sequence length="1043" mass="117711">MDALQVISGATQIVSSMIAAIGALEQASRNIDEAPKRIQTLEEFVYELETLTRRIKQKHFHKLHNPQLENQIQSLNRLIERLHPNIMKAKRVASRSKIKNFAKIVWNSMIGDPLGKILNTMRYDLNWWLESQRLTEHVENVIETTARNIPVRLKINTDQGYPISNKCKYVRNLLEEDSCRSVILIVGLSGIGKSSLARQVASNLPSRFVDGAVELGFGQWCSRPACHGDKAEYQKRLARKFCKFLLQIGFWKKIKDEYCRDLEYVCFKLQEALVGKRLLILLDDVWEQDIVERFAKLYDNDCRYLVTSRNESVYEITEAYKVEVSKDDIREISKAVLLYHSHLREDELPEEAETLLERCGHHPLTVSVMGKALRKEKRAEKWEKAISNLSTYATCAPGPISYVNEKEAETTVTIFGSLEFSLEVMPMDSKRLFIALAALSWVEPLPEACLEAIWSVLGDENLFSLTFCKLIEGSLLMEVEPNSLYQVHDMVSLYLDSKTNESVKILLTDSNAEKRAFISPWLFIFGKETTRRISEQNIELSLSLLEEKQVGITLEAITQALEASMSISEYEASRAGFCKMLGPKIANLMSGSQDLIAVSSVAITNTFTNADYSEYLLSLETIGAIEKLANIVENCEEPLYQTNIFTILAKLAEFGNQGTTDEVLQRIPMSQLADLLSPHAEEWHDTVCATLMSLIKAGKSKAVEKMFDFEVDRSLIKLLEKESDVAQNHAIVILKALYELGGSANGSLQPSILNLLPWQARLRLEKFVLIDRNTLPSPKPQTFEDVLHKLLDSNEKLVLEAMQDLIPIIDEVEEPRIRDMILRSPLVERLSELLQNGQSDQNSLRSESAFILMKLASSGGEPCIKKFLEHDIISELIKMMQCKIPELQESAYTALHHMLFSNGGNLILTQILKTGLIERLVHSMENKSVKTREVSVHCILDILEVGNKMCLERLFSLQVVEKFVKIEKGTGGSGEYVVGFLKGISKSKHLTTAERKVAKQQVVRKVKATFKGHKFETRVLAALDACISEGSKGSSGSGNRNRS</sequence>
<dbReference type="SUPFAM" id="SSF52540">
    <property type="entry name" value="P-loop containing nucleoside triphosphate hydrolases"/>
    <property type="match status" value="1"/>
</dbReference>
<protein>
    <recommendedName>
        <fullName evidence="2">NB-ARC domain-containing protein</fullName>
    </recommendedName>
</protein>
<dbReference type="GO" id="GO:0043531">
    <property type="term" value="F:ADP binding"/>
    <property type="evidence" value="ECO:0007669"/>
    <property type="project" value="InterPro"/>
</dbReference>
<accession>A0AAD1ZQ72</accession>
<reference evidence="3" key="1">
    <citation type="submission" date="2023-05" db="EMBL/GenBank/DDBJ databases">
        <authorList>
            <person name="Huff M."/>
        </authorList>
    </citation>
    <scope>NUCLEOTIDE SEQUENCE</scope>
</reference>
<keyword evidence="4" id="KW-1185">Reference proteome</keyword>
<dbReference type="AlphaFoldDB" id="A0AAD1ZQ72"/>
<dbReference type="Pfam" id="PF00931">
    <property type="entry name" value="NB-ARC"/>
    <property type="match status" value="1"/>
</dbReference>
<proteinExistence type="predicted"/>
<dbReference type="SUPFAM" id="SSF48371">
    <property type="entry name" value="ARM repeat"/>
    <property type="match status" value="1"/>
</dbReference>
<organism evidence="3 4">
    <name type="scientific">Fraxinus pennsylvanica</name>
    <dbReference type="NCBI Taxonomy" id="56036"/>
    <lineage>
        <taxon>Eukaryota</taxon>
        <taxon>Viridiplantae</taxon>
        <taxon>Streptophyta</taxon>
        <taxon>Embryophyta</taxon>
        <taxon>Tracheophyta</taxon>
        <taxon>Spermatophyta</taxon>
        <taxon>Magnoliopsida</taxon>
        <taxon>eudicotyledons</taxon>
        <taxon>Gunneridae</taxon>
        <taxon>Pentapetalae</taxon>
        <taxon>asterids</taxon>
        <taxon>lamiids</taxon>
        <taxon>Lamiales</taxon>
        <taxon>Oleaceae</taxon>
        <taxon>Oleeae</taxon>
        <taxon>Fraxinus</taxon>
    </lineage>
</organism>
<dbReference type="EMBL" id="OU503048">
    <property type="protein sequence ID" value="CAI9773639.1"/>
    <property type="molecule type" value="Genomic_DNA"/>
</dbReference>
<evidence type="ECO:0000313" key="4">
    <source>
        <dbReference type="Proteomes" id="UP000834106"/>
    </source>
</evidence>
<dbReference type="InterPro" id="IPR011989">
    <property type="entry name" value="ARM-like"/>
</dbReference>
<dbReference type="PANTHER" id="PTHR19851:SF7">
    <property type="entry name" value="F-BOX DOMAIN-CONTAINING PROTEIN"/>
    <property type="match status" value="1"/>
</dbReference>
<dbReference type="Gene3D" id="3.40.50.300">
    <property type="entry name" value="P-loop containing nucleotide triphosphate hydrolases"/>
    <property type="match status" value="1"/>
</dbReference>
<dbReference type="PANTHER" id="PTHR19851">
    <property type="entry name" value="OS02G0203500 PROTEIN"/>
    <property type="match status" value="1"/>
</dbReference>
<dbReference type="Gene3D" id="1.10.8.430">
    <property type="entry name" value="Helical domain of apoptotic protease-activating factors"/>
    <property type="match status" value="1"/>
</dbReference>